<evidence type="ECO:0000313" key="1">
    <source>
        <dbReference type="EMBL" id="EWY79219.1"/>
    </source>
</evidence>
<dbReference type="Proteomes" id="UP000030753">
    <property type="component" value="Unassembled WGS sequence"/>
</dbReference>
<organism evidence="1 2">
    <name type="scientific">Fusarium oxysporum NRRL 32931</name>
    <dbReference type="NCBI Taxonomy" id="660029"/>
    <lineage>
        <taxon>Eukaryota</taxon>
        <taxon>Fungi</taxon>
        <taxon>Dikarya</taxon>
        <taxon>Ascomycota</taxon>
        <taxon>Pezizomycotina</taxon>
        <taxon>Sordariomycetes</taxon>
        <taxon>Hypocreomycetidae</taxon>
        <taxon>Hypocreales</taxon>
        <taxon>Nectriaceae</taxon>
        <taxon>Fusarium</taxon>
        <taxon>Fusarium oxysporum species complex</taxon>
    </lineage>
</organism>
<dbReference type="AlphaFoldDB" id="W9HDX4"/>
<gene>
    <name evidence="1" type="ORF">FOYG_17600</name>
</gene>
<sequence length="178" mass="19567">MRVLMQNVPTTRFSFDVTCIKCGTTIDLLSCPRLADGIPMCFLTALLLSWSRSITISNCNLCEACHGISSSVASLLLFLPRVRSSGSVYGASWLSSTAQARRKCEKCRWTSIRNLSILLPAEQAGAPAQQSDQGVMSQKATRKTMNFPMSTLHQRTNSRTIRKRKLQGDALGNGPVRL</sequence>
<accession>W9HDX4</accession>
<name>W9HDX4_FUSOX</name>
<dbReference type="EMBL" id="KI928699">
    <property type="protein sequence ID" value="EWY79219.1"/>
    <property type="molecule type" value="Genomic_DNA"/>
</dbReference>
<evidence type="ECO:0000313" key="2">
    <source>
        <dbReference type="Proteomes" id="UP000030753"/>
    </source>
</evidence>
<protein>
    <submittedName>
        <fullName evidence="1">Uncharacterized protein</fullName>
    </submittedName>
</protein>
<dbReference type="HOGENOM" id="CLU_1510665_0_0_1"/>
<reference evidence="1 2" key="1">
    <citation type="submission" date="2011-06" db="EMBL/GenBank/DDBJ databases">
        <title>The Genome Sequence of Fusarium oxysporum FOSC 3-a.</title>
        <authorList>
            <consortium name="The Broad Institute Genome Sequencing Platform"/>
            <person name="Ma L.-J."/>
            <person name="Gale L.R."/>
            <person name="Schwartz D.C."/>
            <person name="Zhou S."/>
            <person name="Corby-Kistler H."/>
            <person name="Young S.K."/>
            <person name="Zeng Q."/>
            <person name="Gargeya S."/>
            <person name="Fitzgerald M."/>
            <person name="Haas B."/>
            <person name="Abouelleil A."/>
            <person name="Alvarado L."/>
            <person name="Arachchi H.M."/>
            <person name="Berlin A."/>
            <person name="Brown A."/>
            <person name="Chapman S.B."/>
            <person name="Chen Z."/>
            <person name="Dunbar C."/>
            <person name="Freedman E."/>
            <person name="Gearin G."/>
            <person name="Gellesch M."/>
            <person name="Goldberg J."/>
            <person name="Griggs A."/>
            <person name="Gujja S."/>
            <person name="Heiman D."/>
            <person name="Howarth C."/>
            <person name="Larson L."/>
            <person name="Lui A."/>
            <person name="MacDonald P.J.P."/>
            <person name="Mehta T."/>
            <person name="Montmayeur A."/>
            <person name="Murphy C."/>
            <person name="Neiman D."/>
            <person name="Pearson M."/>
            <person name="Priest M."/>
            <person name="Roberts A."/>
            <person name="Saif S."/>
            <person name="Shea T."/>
            <person name="Shenoy N."/>
            <person name="Sisk P."/>
            <person name="Stolte C."/>
            <person name="Sykes S."/>
            <person name="Wortman J."/>
            <person name="Nusbaum C."/>
            <person name="Birren B."/>
        </authorList>
    </citation>
    <scope>NUCLEOTIDE SEQUENCE [LARGE SCALE GENOMIC DNA]</scope>
    <source>
        <strain evidence="1 2">FOSC 3-a</strain>
    </source>
</reference>
<proteinExistence type="predicted"/>